<dbReference type="InterPro" id="IPR011006">
    <property type="entry name" value="CheY-like_superfamily"/>
</dbReference>
<sequence length="227" mass="26232">MSANIVTVEDEKPLITLLKYNLEKEGYKVKNAETGQEALQLIKNSIPDIVVLDWMLPDFSGIEICKQIKRDKKLKTIPVLMLTAKSEAEDKIIGFESGVDDYLTKPFNNKELILRIKSLLKRSKPSLLEDLAIFKDLKIDRITRKVFRDDKEIKLGPTEYKLLDFLIKSPQRVYSREQLLNNVWGESINVENRTVDVHIRRLRKAINIDKKSDLIRTVRSSGYSLDS</sequence>
<keyword evidence="4" id="KW-0963">Cytoplasm</keyword>
<reference evidence="17" key="1">
    <citation type="submission" date="2018-10" db="EMBL/GenBank/DDBJ databases">
        <title>Iterative Subtractive Binning of Freshwater Chronoseries Metagenomes Recovers Nearly Complete Genomes from over Four Hundred Novel Species.</title>
        <authorList>
            <person name="Rodriguez-R L.M."/>
            <person name="Tsementzi D."/>
            <person name="Luo C."/>
            <person name="Konstantinidis K.T."/>
        </authorList>
    </citation>
    <scope>NUCLEOTIDE SEQUENCE</scope>
    <source>
        <strain evidence="17">WB8_1A_003</strain>
    </source>
</reference>
<keyword evidence="9 14" id="KW-0238">DNA-binding</keyword>
<dbReference type="InterPro" id="IPR039420">
    <property type="entry name" value="WalR-like"/>
</dbReference>
<proteinExistence type="predicted"/>
<dbReference type="SMART" id="SM00448">
    <property type="entry name" value="REC"/>
    <property type="match status" value="1"/>
</dbReference>
<dbReference type="Pfam" id="PF00072">
    <property type="entry name" value="Response_reg"/>
    <property type="match status" value="1"/>
</dbReference>
<evidence type="ECO:0000256" key="1">
    <source>
        <dbReference type="ARBA" id="ARBA00004496"/>
    </source>
</evidence>
<dbReference type="SUPFAM" id="SSF52172">
    <property type="entry name" value="CheY-like"/>
    <property type="match status" value="1"/>
</dbReference>
<dbReference type="GO" id="GO:0032993">
    <property type="term" value="C:protein-DNA complex"/>
    <property type="evidence" value="ECO:0007669"/>
    <property type="project" value="TreeGrafter"/>
</dbReference>
<evidence type="ECO:0000256" key="4">
    <source>
        <dbReference type="ARBA" id="ARBA00022490"/>
    </source>
</evidence>
<dbReference type="PROSITE" id="PS50110">
    <property type="entry name" value="RESPONSE_REGULATORY"/>
    <property type="match status" value="1"/>
</dbReference>
<dbReference type="FunFam" id="3.40.50.2300:FF:000001">
    <property type="entry name" value="DNA-binding response regulator PhoB"/>
    <property type="match status" value="1"/>
</dbReference>
<comment type="caution">
    <text evidence="17">The sequence shown here is derived from an EMBL/GenBank/DDBJ whole genome shotgun (WGS) entry which is preliminary data.</text>
</comment>
<evidence type="ECO:0000256" key="5">
    <source>
        <dbReference type="ARBA" id="ARBA00022553"/>
    </source>
</evidence>
<dbReference type="PROSITE" id="PS51755">
    <property type="entry name" value="OMPR_PHOB"/>
    <property type="match status" value="1"/>
</dbReference>
<evidence type="ECO:0000259" key="15">
    <source>
        <dbReference type="PROSITE" id="PS50110"/>
    </source>
</evidence>
<evidence type="ECO:0000256" key="8">
    <source>
        <dbReference type="ARBA" id="ARBA00023015"/>
    </source>
</evidence>
<dbReference type="NCBIfam" id="TIGR02154">
    <property type="entry name" value="PhoB"/>
    <property type="match status" value="1"/>
</dbReference>
<evidence type="ECO:0000256" key="11">
    <source>
        <dbReference type="ARBA" id="ARBA00023163"/>
    </source>
</evidence>
<dbReference type="InterPro" id="IPR001789">
    <property type="entry name" value="Sig_transdc_resp-reg_receiver"/>
</dbReference>
<keyword evidence="5 13" id="KW-0597">Phosphoprotein</keyword>
<keyword evidence="11" id="KW-0804">Transcription</keyword>
<dbReference type="EMBL" id="RGMI01000004">
    <property type="protein sequence ID" value="NCU50218.1"/>
    <property type="molecule type" value="Genomic_DNA"/>
</dbReference>
<evidence type="ECO:0000256" key="6">
    <source>
        <dbReference type="ARBA" id="ARBA00022592"/>
    </source>
</evidence>
<keyword evidence="10" id="KW-0010">Activator</keyword>
<evidence type="ECO:0000313" key="18">
    <source>
        <dbReference type="Proteomes" id="UP000699985"/>
    </source>
</evidence>
<comment type="subcellular location">
    <subcellularLocation>
        <location evidence="1">Cytoplasm</location>
    </subcellularLocation>
</comment>
<dbReference type="Proteomes" id="UP000699985">
    <property type="component" value="Unassembled WGS sequence"/>
</dbReference>
<feature type="domain" description="Response regulatory" evidence="15">
    <location>
        <begin position="4"/>
        <end position="120"/>
    </location>
</feature>
<dbReference type="AlphaFoldDB" id="A0A966HP61"/>
<dbReference type="InterPro" id="IPR001867">
    <property type="entry name" value="OmpR/PhoB-type_DNA-bd"/>
</dbReference>
<dbReference type="Gene3D" id="6.10.250.690">
    <property type="match status" value="1"/>
</dbReference>
<dbReference type="Gene3D" id="1.10.10.10">
    <property type="entry name" value="Winged helix-like DNA-binding domain superfamily/Winged helix DNA-binding domain"/>
    <property type="match status" value="1"/>
</dbReference>
<feature type="DNA-binding region" description="OmpR/PhoB-type" evidence="14">
    <location>
        <begin position="129"/>
        <end position="227"/>
    </location>
</feature>
<dbReference type="GO" id="GO:0000156">
    <property type="term" value="F:phosphorelay response regulator activity"/>
    <property type="evidence" value="ECO:0007669"/>
    <property type="project" value="InterPro"/>
</dbReference>
<dbReference type="PANTHER" id="PTHR48111">
    <property type="entry name" value="REGULATOR OF RPOS"/>
    <property type="match status" value="1"/>
</dbReference>
<accession>A0A966HP61</accession>
<evidence type="ECO:0000256" key="12">
    <source>
        <dbReference type="ARBA" id="ARBA00024735"/>
    </source>
</evidence>
<dbReference type="InterPro" id="IPR036388">
    <property type="entry name" value="WH-like_DNA-bd_sf"/>
</dbReference>
<name>A0A966HP61_9PROT</name>
<comment type="function">
    <text evidence="12">This protein is a positive regulator for the phosphate regulon. Transcription of this operon is positively regulated by PhoB and PhoR when phosphate is limited.</text>
</comment>
<keyword evidence="6" id="KW-0592">Phosphate transport</keyword>
<evidence type="ECO:0000256" key="7">
    <source>
        <dbReference type="ARBA" id="ARBA00023012"/>
    </source>
</evidence>
<evidence type="ECO:0000256" key="10">
    <source>
        <dbReference type="ARBA" id="ARBA00023159"/>
    </source>
</evidence>
<evidence type="ECO:0000313" key="17">
    <source>
        <dbReference type="EMBL" id="NCU50218.1"/>
    </source>
</evidence>
<dbReference type="GO" id="GO:0005829">
    <property type="term" value="C:cytosol"/>
    <property type="evidence" value="ECO:0007669"/>
    <property type="project" value="TreeGrafter"/>
</dbReference>
<dbReference type="GO" id="GO:0000976">
    <property type="term" value="F:transcription cis-regulatory region binding"/>
    <property type="evidence" value="ECO:0007669"/>
    <property type="project" value="TreeGrafter"/>
</dbReference>
<evidence type="ECO:0000256" key="9">
    <source>
        <dbReference type="ARBA" id="ARBA00023125"/>
    </source>
</evidence>
<evidence type="ECO:0000256" key="14">
    <source>
        <dbReference type="PROSITE-ProRule" id="PRU01091"/>
    </source>
</evidence>
<protein>
    <recommendedName>
        <fullName evidence="2">Phosphate regulon transcriptional regulatory protein PhoB</fullName>
    </recommendedName>
</protein>
<keyword evidence="7" id="KW-0902">Two-component regulatory system</keyword>
<dbReference type="CDD" id="cd00383">
    <property type="entry name" value="trans_reg_C"/>
    <property type="match status" value="1"/>
</dbReference>
<keyword evidence="3" id="KW-0813">Transport</keyword>
<dbReference type="SUPFAM" id="SSF46894">
    <property type="entry name" value="C-terminal effector domain of the bipartite response regulators"/>
    <property type="match status" value="1"/>
</dbReference>
<organism evidence="17 18">
    <name type="scientific">Candidatus Fonsibacter lacus</name>
    <dbReference type="NCBI Taxonomy" id="2576439"/>
    <lineage>
        <taxon>Bacteria</taxon>
        <taxon>Pseudomonadati</taxon>
        <taxon>Pseudomonadota</taxon>
        <taxon>Alphaproteobacteria</taxon>
        <taxon>Candidatus Pelagibacterales</taxon>
        <taxon>Candidatus Pelagibacterales incertae sedis</taxon>
        <taxon>Candidatus Fonsibacter</taxon>
    </lineage>
</organism>
<dbReference type="InterPro" id="IPR011879">
    <property type="entry name" value="Sig_transdc_resp-reg_PhoB"/>
</dbReference>
<evidence type="ECO:0000256" key="2">
    <source>
        <dbReference type="ARBA" id="ARBA00013332"/>
    </source>
</evidence>
<evidence type="ECO:0000259" key="16">
    <source>
        <dbReference type="PROSITE" id="PS51755"/>
    </source>
</evidence>
<dbReference type="GO" id="GO:0006817">
    <property type="term" value="P:phosphate ion transport"/>
    <property type="evidence" value="ECO:0007669"/>
    <property type="project" value="UniProtKB-KW"/>
</dbReference>
<dbReference type="PANTHER" id="PTHR48111:SF40">
    <property type="entry name" value="PHOSPHATE REGULON TRANSCRIPTIONAL REGULATORY PROTEIN PHOB"/>
    <property type="match status" value="1"/>
</dbReference>
<dbReference type="GO" id="GO:0006355">
    <property type="term" value="P:regulation of DNA-templated transcription"/>
    <property type="evidence" value="ECO:0007669"/>
    <property type="project" value="InterPro"/>
</dbReference>
<dbReference type="Pfam" id="PF00486">
    <property type="entry name" value="Trans_reg_C"/>
    <property type="match status" value="1"/>
</dbReference>
<dbReference type="Gene3D" id="3.40.50.2300">
    <property type="match status" value="1"/>
</dbReference>
<evidence type="ECO:0000256" key="13">
    <source>
        <dbReference type="PROSITE-ProRule" id="PRU00169"/>
    </source>
</evidence>
<keyword evidence="8" id="KW-0805">Transcription regulation</keyword>
<gene>
    <name evidence="17" type="primary">phoB</name>
    <name evidence="17" type="ORF">EBX29_00320</name>
</gene>
<feature type="domain" description="OmpR/PhoB-type" evidence="16">
    <location>
        <begin position="129"/>
        <end position="227"/>
    </location>
</feature>
<feature type="modified residue" description="4-aspartylphosphate" evidence="13">
    <location>
        <position position="53"/>
    </location>
</feature>
<evidence type="ECO:0000256" key="3">
    <source>
        <dbReference type="ARBA" id="ARBA00022448"/>
    </source>
</evidence>
<dbReference type="SMART" id="SM00862">
    <property type="entry name" value="Trans_reg_C"/>
    <property type="match status" value="1"/>
</dbReference>
<dbReference type="InterPro" id="IPR016032">
    <property type="entry name" value="Sig_transdc_resp-reg_C-effctor"/>
</dbReference>